<dbReference type="AlphaFoldDB" id="Q2GM90"/>
<dbReference type="HOGENOM" id="CLU_043171_0_0_1"/>
<dbReference type="OrthoDB" id="4590781at2759"/>
<organism evidence="2 3">
    <name type="scientific">Chaetomium globosum (strain ATCC 6205 / CBS 148.51 / DSM 1962 / NBRC 6347 / NRRL 1970)</name>
    <name type="common">Soil fungus</name>
    <dbReference type="NCBI Taxonomy" id="306901"/>
    <lineage>
        <taxon>Eukaryota</taxon>
        <taxon>Fungi</taxon>
        <taxon>Dikarya</taxon>
        <taxon>Ascomycota</taxon>
        <taxon>Pezizomycotina</taxon>
        <taxon>Sordariomycetes</taxon>
        <taxon>Sordariomycetidae</taxon>
        <taxon>Sordariales</taxon>
        <taxon>Chaetomiaceae</taxon>
        <taxon>Chaetomium</taxon>
    </lineage>
</organism>
<evidence type="ECO:0000313" key="2">
    <source>
        <dbReference type="EMBL" id="EAQ83096.1"/>
    </source>
</evidence>
<sequence length="215" mass="24186">MKAAARELRQLLPSLARQLESFECLCCILVDAIDEHREVKTLLQIPEAVFARVEKNLKTSLSAARCVKEKLRSRLRMVDTCLSTLSAISSSKNDRAVSENTTHMGRLAEYGREENLNMGKIARATKLDSQAMKIIAIMTMLYLPATFVATLFSMGIFHFDFDNGMTGDFSVARYWWLYFTVAIPLSGATFMIFYHRVKSHKSADKKESQKAATGA</sequence>
<dbReference type="eggNOG" id="ENOG502SPPP">
    <property type="taxonomic scope" value="Eukaryota"/>
</dbReference>
<evidence type="ECO:0000256" key="1">
    <source>
        <dbReference type="SAM" id="Phobius"/>
    </source>
</evidence>
<reference evidence="3" key="1">
    <citation type="journal article" date="2015" name="Genome Announc.">
        <title>Draft genome sequence of the cellulolytic fungus Chaetomium globosum.</title>
        <authorList>
            <person name="Cuomo C.A."/>
            <person name="Untereiner W.A."/>
            <person name="Ma L.-J."/>
            <person name="Grabherr M."/>
            <person name="Birren B.W."/>
        </authorList>
    </citation>
    <scope>NUCLEOTIDE SEQUENCE [LARGE SCALE GENOMIC DNA]</scope>
    <source>
        <strain evidence="3">ATCC 6205 / CBS 148.51 / DSM 1962 / NBRC 6347 / NRRL 1970</strain>
    </source>
</reference>
<dbReference type="OMA" id="ENTTHMG"/>
<protein>
    <submittedName>
        <fullName evidence="2">Uncharacterized protein</fullName>
    </submittedName>
</protein>
<proteinExistence type="predicted"/>
<evidence type="ECO:0000313" key="3">
    <source>
        <dbReference type="Proteomes" id="UP000001056"/>
    </source>
</evidence>
<dbReference type="RefSeq" id="XP_001226181.1">
    <property type="nucleotide sequence ID" value="XM_001226180.1"/>
</dbReference>
<gene>
    <name evidence="2" type="ORF">CHGG_10914</name>
</gene>
<feature type="transmembrane region" description="Helical" evidence="1">
    <location>
        <begin position="134"/>
        <end position="155"/>
    </location>
</feature>
<keyword evidence="1" id="KW-1133">Transmembrane helix</keyword>
<keyword evidence="1" id="KW-0812">Transmembrane</keyword>
<dbReference type="InParanoid" id="Q2GM90"/>
<keyword evidence="3" id="KW-1185">Reference proteome</keyword>
<dbReference type="Proteomes" id="UP000001056">
    <property type="component" value="Unassembled WGS sequence"/>
</dbReference>
<dbReference type="Gene3D" id="1.20.58.340">
    <property type="entry name" value="Magnesium transport protein CorA, transmembrane region"/>
    <property type="match status" value="1"/>
</dbReference>
<dbReference type="STRING" id="306901.Q2GM90"/>
<dbReference type="GeneID" id="4397294"/>
<dbReference type="VEuPathDB" id="FungiDB:CHGG_10914"/>
<feature type="transmembrane region" description="Helical" evidence="1">
    <location>
        <begin position="175"/>
        <end position="194"/>
    </location>
</feature>
<name>Q2GM90_CHAGB</name>
<dbReference type="EMBL" id="CH408036">
    <property type="protein sequence ID" value="EAQ83096.1"/>
    <property type="molecule type" value="Genomic_DNA"/>
</dbReference>
<accession>Q2GM90</accession>
<keyword evidence="1" id="KW-0472">Membrane</keyword>